<keyword evidence="2" id="KW-1185">Reference proteome</keyword>
<dbReference type="Proteomes" id="UP001489719">
    <property type="component" value="Unassembled WGS sequence"/>
</dbReference>
<dbReference type="EMBL" id="MU970080">
    <property type="protein sequence ID" value="KAK9322277.1"/>
    <property type="molecule type" value="Genomic_DNA"/>
</dbReference>
<reference evidence="2" key="1">
    <citation type="journal article" date="2024" name="Front. Bioeng. Biotechnol.">
        <title>Genome-scale model development and genomic sequencing of the oleaginous clade Lipomyces.</title>
        <authorList>
            <person name="Czajka J.J."/>
            <person name="Han Y."/>
            <person name="Kim J."/>
            <person name="Mondo S.J."/>
            <person name="Hofstad B.A."/>
            <person name="Robles A."/>
            <person name="Haridas S."/>
            <person name="Riley R."/>
            <person name="LaButti K."/>
            <person name="Pangilinan J."/>
            <person name="Andreopoulos W."/>
            <person name="Lipzen A."/>
            <person name="Yan J."/>
            <person name="Wang M."/>
            <person name="Ng V."/>
            <person name="Grigoriev I.V."/>
            <person name="Spatafora J.W."/>
            <person name="Magnuson J.K."/>
            <person name="Baker S.E."/>
            <person name="Pomraning K.R."/>
        </authorList>
    </citation>
    <scope>NUCLEOTIDE SEQUENCE [LARGE SCALE GENOMIC DNA]</scope>
    <source>
        <strain evidence="2">CBS 10300</strain>
    </source>
</reference>
<organism evidence="1 2">
    <name type="scientific">Lipomyces orientalis</name>
    <dbReference type="NCBI Taxonomy" id="1233043"/>
    <lineage>
        <taxon>Eukaryota</taxon>
        <taxon>Fungi</taxon>
        <taxon>Dikarya</taxon>
        <taxon>Ascomycota</taxon>
        <taxon>Saccharomycotina</taxon>
        <taxon>Lipomycetes</taxon>
        <taxon>Lipomycetales</taxon>
        <taxon>Lipomycetaceae</taxon>
        <taxon>Lipomyces</taxon>
    </lineage>
</organism>
<gene>
    <name evidence="1" type="ORF">V1517DRAFT_323932</name>
</gene>
<evidence type="ECO:0000313" key="1">
    <source>
        <dbReference type="EMBL" id="KAK9322277.1"/>
    </source>
</evidence>
<evidence type="ECO:0000313" key="2">
    <source>
        <dbReference type="Proteomes" id="UP001489719"/>
    </source>
</evidence>
<accession>A0ACC3TM75</accession>
<proteinExistence type="predicted"/>
<name>A0ACC3TM75_9ASCO</name>
<protein>
    <submittedName>
        <fullName evidence="1">Cytochrome P450</fullName>
    </submittedName>
</protein>
<comment type="caution">
    <text evidence="1">The sequence shown here is derived from an EMBL/GenBank/DDBJ whole genome shotgun (WGS) entry which is preliminary data.</text>
</comment>
<sequence length="551" mass="62522">MSAFIMPLASSLVETGTSSKVILGLVLVGLMSHALVKKLRNQRIEREFAQKYGAVRLASRNTDFFGIHRFLSLSRAFLEHKIMEYIVDDFEAYGNTYATTLLGQRNPWTIEPENIKTVLATKFNDYGLGTRLDAFKPLLGEGIFTLDSEGWAHSRAMLRPQFSRQQVSDIAKLEPHVRNLLSCLDRSQAESCDIQELFYRMTLDSATEFLFGESVHSLLLTPEPGIKKDDDISVILSDAGKQGFTYAFNYCQEVLAIRAVMQSFCWLLNPKAFRDATAVAHRFVDFYVQKALGAYHDGPAKIQEITAGRYVFLYSLVEETQDPKALRDQSLNVLLAGRDTVAALLSWTVYLLARHPRVFEKLRAEIIETFGDQLCSPGKQQISFESLKRTLYLRYVMNEVLRLYPSAPLNYRTALRDTVLPVGGGPDGKSPVLIRKDDTVVYSVYALHRRKDFFGDDAEEFRPERWAEGNIWTWEYLPFNGGPRICLGQQYALTEAGYTIVRLLQEFDTLESTEEPEPAGVPLKKMMLTMSKSTGVHVRLHKKCRTETLVV</sequence>